<evidence type="ECO:0000313" key="5">
    <source>
        <dbReference type="Proteomes" id="UP000479526"/>
    </source>
</evidence>
<feature type="region of interest" description="Disordered" evidence="1">
    <location>
        <begin position="112"/>
        <end position="184"/>
    </location>
</feature>
<feature type="compositionally biased region" description="Low complexity" evidence="1">
    <location>
        <begin position="118"/>
        <end position="173"/>
    </location>
</feature>
<evidence type="ECO:0000313" key="4">
    <source>
        <dbReference type="EMBL" id="NAS25469.1"/>
    </source>
</evidence>
<dbReference type="InterPro" id="IPR006311">
    <property type="entry name" value="TAT_signal"/>
</dbReference>
<sequence length="369" mass="36357">MRMLKTRARFAVRGAGAGAAAALLLLGLPALAGNSDGTTTYECARGADTSSTPYQVRVLLGGPDQPTPSAPVSVIWSLVPGTPTASGGPVLSLPTPLAVGDQVGAQGVLRATGPAIDGSTPTPSATPSQTPSTTPSGSGSETPSETPSTTPSQTPSQTPSETPSESPSQTPSGSDDDPSVYPGATATATMTVNAALTQGATLWPIPPLVGVVTPEATGVFEVSAREFVVRVRPTGATTDSVLYTCELPDTATPVALKITVVASPTPTSSTTPSSTPSSTPSHTPSGSGTPTPRGTVTATATVTAPTPVDRSTRTATATVTAQVETPDGGVATGGGGSLGPDGRVLVLAGGTLTLAAMVGGLILRRRVVS</sequence>
<keyword evidence="3" id="KW-0732">Signal</keyword>
<keyword evidence="2" id="KW-1133">Transmembrane helix</keyword>
<name>A0A7C9N4D8_9ACTN</name>
<comment type="caution">
    <text evidence="4">The sequence shown here is derived from an EMBL/GenBank/DDBJ whole genome shotgun (WGS) entry which is preliminary data.</text>
</comment>
<protein>
    <recommendedName>
        <fullName evidence="6">Ig-like domain-containing protein</fullName>
    </recommendedName>
</protein>
<dbReference type="RefSeq" id="WP_161482533.1">
    <property type="nucleotide sequence ID" value="NZ_WXEW01000008.1"/>
</dbReference>
<evidence type="ECO:0008006" key="6">
    <source>
        <dbReference type="Google" id="ProtNLM"/>
    </source>
</evidence>
<dbReference type="Proteomes" id="UP000479526">
    <property type="component" value="Unassembled WGS sequence"/>
</dbReference>
<keyword evidence="5" id="KW-1185">Reference proteome</keyword>
<organism evidence="4 5">
    <name type="scientific">Herbidospora solisilvae</name>
    <dbReference type="NCBI Taxonomy" id="2696284"/>
    <lineage>
        <taxon>Bacteria</taxon>
        <taxon>Bacillati</taxon>
        <taxon>Actinomycetota</taxon>
        <taxon>Actinomycetes</taxon>
        <taxon>Streptosporangiales</taxon>
        <taxon>Streptosporangiaceae</taxon>
        <taxon>Herbidospora</taxon>
    </lineage>
</organism>
<feature type="transmembrane region" description="Helical" evidence="2">
    <location>
        <begin position="344"/>
        <end position="363"/>
    </location>
</feature>
<accession>A0A7C9N4D8</accession>
<keyword evidence="2" id="KW-0812">Transmembrane</keyword>
<feature type="region of interest" description="Disordered" evidence="1">
    <location>
        <begin position="263"/>
        <end position="339"/>
    </location>
</feature>
<feature type="chain" id="PRO_5028907121" description="Ig-like domain-containing protein" evidence="3">
    <location>
        <begin position="33"/>
        <end position="369"/>
    </location>
</feature>
<evidence type="ECO:0000256" key="3">
    <source>
        <dbReference type="SAM" id="SignalP"/>
    </source>
</evidence>
<reference evidence="4 5" key="1">
    <citation type="submission" date="2020-01" db="EMBL/GenBank/DDBJ databases">
        <title>Herbidospora sp. NEAU-GS84 nov., a novel actinomycete isolated from soil.</title>
        <authorList>
            <person name="Han L."/>
        </authorList>
    </citation>
    <scope>NUCLEOTIDE SEQUENCE [LARGE SCALE GENOMIC DNA]</scope>
    <source>
        <strain evidence="4 5">NEAU-GS84</strain>
    </source>
</reference>
<proteinExistence type="predicted"/>
<evidence type="ECO:0000256" key="2">
    <source>
        <dbReference type="SAM" id="Phobius"/>
    </source>
</evidence>
<feature type="compositionally biased region" description="Low complexity" evidence="1">
    <location>
        <begin position="263"/>
        <end position="321"/>
    </location>
</feature>
<keyword evidence="2" id="KW-0472">Membrane</keyword>
<feature type="signal peptide" evidence="3">
    <location>
        <begin position="1"/>
        <end position="32"/>
    </location>
</feature>
<gene>
    <name evidence="4" type="ORF">GT755_27770</name>
</gene>
<feature type="compositionally biased region" description="Gly residues" evidence="1">
    <location>
        <begin position="330"/>
        <end position="339"/>
    </location>
</feature>
<evidence type="ECO:0000256" key="1">
    <source>
        <dbReference type="SAM" id="MobiDB-lite"/>
    </source>
</evidence>
<dbReference type="EMBL" id="WXEW01000008">
    <property type="protein sequence ID" value="NAS25469.1"/>
    <property type="molecule type" value="Genomic_DNA"/>
</dbReference>
<dbReference type="PROSITE" id="PS51318">
    <property type="entry name" value="TAT"/>
    <property type="match status" value="1"/>
</dbReference>
<dbReference type="AlphaFoldDB" id="A0A7C9N4D8"/>